<keyword evidence="2" id="KW-0812">Transmembrane</keyword>
<keyword evidence="4" id="KW-1185">Reference proteome</keyword>
<sequence>MFSGLALVAVIAAIVVGGLLIGFLSWLLYLWLTRGSRERLRQERDRFRQDRLNYLNGVPSHMGLPSNTGYAPPVNQLLELNLSDSDVGSVWVSTAPAPEAASQVDSRPPWSVNSGGFNQTTSAPCGHPSNVSPQSLSNQFASMPPSFPPRTSDRSNAMAASGLSPRQEQIWT</sequence>
<feature type="transmembrane region" description="Helical" evidence="2">
    <location>
        <begin position="6"/>
        <end position="32"/>
    </location>
</feature>
<dbReference type="Proteomes" id="UP000578531">
    <property type="component" value="Unassembled WGS sequence"/>
</dbReference>
<keyword evidence="2" id="KW-1133">Transmembrane helix</keyword>
<name>A0A8H6FLM2_9LECA</name>
<keyword evidence="2" id="KW-0472">Membrane</keyword>
<comment type="caution">
    <text evidence="3">The sequence shown here is derived from an EMBL/GenBank/DDBJ whole genome shotgun (WGS) entry which is preliminary data.</text>
</comment>
<evidence type="ECO:0000256" key="1">
    <source>
        <dbReference type="SAM" id="MobiDB-lite"/>
    </source>
</evidence>
<gene>
    <name evidence="3" type="ORF">HO173_010899</name>
</gene>
<evidence type="ECO:0000313" key="4">
    <source>
        <dbReference type="Proteomes" id="UP000578531"/>
    </source>
</evidence>
<organism evidence="3 4">
    <name type="scientific">Letharia columbiana</name>
    <dbReference type="NCBI Taxonomy" id="112416"/>
    <lineage>
        <taxon>Eukaryota</taxon>
        <taxon>Fungi</taxon>
        <taxon>Dikarya</taxon>
        <taxon>Ascomycota</taxon>
        <taxon>Pezizomycotina</taxon>
        <taxon>Lecanoromycetes</taxon>
        <taxon>OSLEUM clade</taxon>
        <taxon>Lecanoromycetidae</taxon>
        <taxon>Lecanorales</taxon>
        <taxon>Lecanorineae</taxon>
        <taxon>Parmeliaceae</taxon>
        <taxon>Letharia</taxon>
    </lineage>
</organism>
<dbReference type="GeneID" id="59292545"/>
<evidence type="ECO:0000256" key="2">
    <source>
        <dbReference type="SAM" id="Phobius"/>
    </source>
</evidence>
<proteinExistence type="predicted"/>
<dbReference type="EMBL" id="JACCJC010000064">
    <property type="protein sequence ID" value="KAF6230783.1"/>
    <property type="molecule type" value="Genomic_DNA"/>
</dbReference>
<dbReference type="RefSeq" id="XP_037160216.1">
    <property type="nucleotide sequence ID" value="XM_037312784.1"/>
</dbReference>
<feature type="region of interest" description="Disordered" evidence="1">
    <location>
        <begin position="98"/>
        <end position="172"/>
    </location>
</feature>
<reference evidence="3 4" key="1">
    <citation type="journal article" date="2020" name="Genomics">
        <title>Complete, high-quality genomes from long-read metagenomic sequencing of two wolf lichen thalli reveals enigmatic genome architecture.</title>
        <authorList>
            <person name="McKenzie S.K."/>
            <person name="Walston R.F."/>
            <person name="Allen J.L."/>
        </authorList>
    </citation>
    <scope>NUCLEOTIDE SEQUENCE [LARGE SCALE GENOMIC DNA]</scope>
    <source>
        <strain evidence="3">WasteWater2</strain>
    </source>
</reference>
<protein>
    <submittedName>
        <fullName evidence="3">Uncharacterized protein</fullName>
    </submittedName>
</protein>
<feature type="compositionally biased region" description="Polar residues" evidence="1">
    <location>
        <begin position="111"/>
        <end position="141"/>
    </location>
</feature>
<evidence type="ECO:0000313" key="3">
    <source>
        <dbReference type="EMBL" id="KAF6230783.1"/>
    </source>
</evidence>
<accession>A0A8H6FLM2</accession>
<dbReference type="AlphaFoldDB" id="A0A8H6FLM2"/>